<dbReference type="KEGG" id="moz:MoryE10_24790"/>
<name>A0A8D4VP90_9GAMM</name>
<accession>A0A8D4VP90</accession>
<dbReference type="RefSeq" id="WP_054774415.1">
    <property type="nucleotide sequence ID" value="NZ_AP019782.1"/>
</dbReference>
<evidence type="ECO:0000313" key="1">
    <source>
        <dbReference type="EMBL" id="BBL71873.1"/>
    </source>
</evidence>
<dbReference type="AlphaFoldDB" id="A0A8D4VP90"/>
<dbReference type="EMBL" id="AP019782">
    <property type="protein sequence ID" value="BBL71873.1"/>
    <property type="molecule type" value="Genomic_DNA"/>
</dbReference>
<reference evidence="1" key="1">
    <citation type="submission" date="2019-06" db="EMBL/GenBank/DDBJ databases">
        <title>Complete genome sequence of Methylogaea oryzae strain JCM16910.</title>
        <authorList>
            <person name="Asakawa S."/>
        </authorList>
    </citation>
    <scope>NUCLEOTIDE SEQUENCE</scope>
    <source>
        <strain evidence="1">E10</strain>
    </source>
</reference>
<dbReference type="Proteomes" id="UP000824988">
    <property type="component" value="Chromosome"/>
</dbReference>
<evidence type="ECO:0000313" key="2">
    <source>
        <dbReference type="Proteomes" id="UP000824988"/>
    </source>
</evidence>
<sequence length="142" mass="15530">MKKLVFALLAVSALTGCGRQEKLTLEQALLAKMEADSDLKDYKIDPKDMTGCVLEEIAQSLPVMPVDTRRGAYYEAYAKFLTIANSQEAQKAIDEAAQLFGSVKEARKAALSITEHIVSCMGRLTDQREPEQRPAAPAKPAT</sequence>
<dbReference type="PROSITE" id="PS51257">
    <property type="entry name" value="PROKAR_LIPOPROTEIN"/>
    <property type="match status" value="1"/>
</dbReference>
<proteinExistence type="predicted"/>
<evidence type="ECO:0008006" key="3">
    <source>
        <dbReference type="Google" id="ProtNLM"/>
    </source>
</evidence>
<keyword evidence="2" id="KW-1185">Reference proteome</keyword>
<gene>
    <name evidence="1" type="ORF">MoryE10_24790</name>
</gene>
<organism evidence="1 2">
    <name type="scientific">Methylogaea oryzae</name>
    <dbReference type="NCBI Taxonomy" id="1295382"/>
    <lineage>
        <taxon>Bacteria</taxon>
        <taxon>Pseudomonadati</taxon>
        <taxon>Pseudomonadota</taxon>
        <taxon>Gammaproteobacteria</taxon>
        <taxon>Methylococcales</taxon>
        <taxon>Methylococcaceae</taxon>
        <taxon>Methylogaea</taxon>
    </lineage>
</organism>
<protein>
    <recommendedName>
        <fullName evidence="3">Lipoprotein</fullName>
    </recommendedName>
</protein>